<evidence type="ECO:0000313" key="9">
    <source>
        <dbReference type="EMBL" id="EXJ96259.1"/>
    </source>
</evidence>
<proteinExistence type="inferred from homology"/>
<keyword evidence="6" id="KW-0687">Ribonucleoprotein</keyword>
<evidence type="ECO:0000256" key="7">
    <source>
        <dbReference type="ARBA" id="ARBA00035140"/>
    </source>
</evidence>
<dbReference type="GeneID" id="19156287"/>
<gene>
    <name evidence="9" type="ORF">A1O1_01385</name>
</gene>
<organism evidence="9 10">
    <name type="scientific">Capronia coronata CBS 617.96</name>
    <dbReference type="NCBI Taxonomy" id="1182541"/>
    <lineage>
        <taxon>Eukaryota</taxon>
        <taxon>Fungi</taxon>
        <taxon>Dikarya</taxon>
        <taxon>Ascomycota</taxon>
        <taxon>Pezizomycotina</taxon>
        <taxon>Eurotiomycetes</taxon>
        <taxon>Chaetothyriomycetidae</taxon>
        <taxon>Chaetothyriales</taxon>
        <taxon>Herpotrichiellaceae</taxon>
        <taxon>Capronia</taxon>
    </lineage>
</organism>
<dbReference type="Pfam" id="PF10236">
    <property type="entry name" value="DAP3"/>
    <property type="match status" value="1"/>
</dbReference>
<keyword evidence="3" id="KW-0809">Transit peptide</keyword>
<dbReference type="GO" id="GO:0005763">
    <property type="term" value="C:mitochondrial small ribosomal subunit"/>
    <property type="evidence" value="ECO:0007669"/>
    <property type="project" value="TreeGrafter"/>
</dbReference>
<feature type="region of interest" description="Disordered" evidence="8">
    <location>
        <begin position="47"/>
        <end position="88"/>
    </location>
</feature>
<dbReference type="InterPro" id="IPR019368">
    <property type="entry name" value="Ribosomal_mS29"/>
</dbReference>
<dbReference type="Proteomes" id="UP000019484">
    <property type="component" value="Unassembled WGS sequence"/>
</dbReference>
<reference evidence="9 10" key="1">
    <citation type="submission" date="2013-03" db="EMBL/GenBank/DDBJ databases">
        <title>The Genome Sequence of Capronia coronata CBS 617.96.</title>
        <authorList>
            <consortium name="The Broad Institute Genomics Platform"/>
            <person name="Cuomo C."/>
            <person name="de Hoog S."/>
            <person name="Gorbushina A."/>
            <person name="Walker B."/>
            <person name="Young S.K."/>
            <person name="Zeng Q."/>
            <person name="Gargeya S."/>
            <person name="Fitzgerald M."/>
            <person name="Haas B."/>
            <person name="Abouelleil A."/>
            <person name="Allen A.W."/>
            <person name="Alvarado L."/>
            <person name="Arachchi H.M."/>
            <person name="Berlin A.M."/>
            <person name="Chapman S.B."/>
            <person name="Gainer-Dewar J."/>
            <person name="Goldberg J."/>
            <person name="Griggs A."/>
            <person name="Gujja S."/>
            <person name="Hansen M."/>
            <person name="Howarth C."/>
            <person name="Imamovic A."/>
            <person name="Ireland A."/>
            <person name="Larimer J."/>
            <person name="McCowan C."/>
            <person name="Murphy C."/>
            <person name="Pearson M."/>
            <person name="Poon T.W."/>
            <person name="Priest M."/>
            <person name="Roberts A."/>
            <person name="Saif S."/>
            <person name="Shea T."/>
            <person name="Sisk P."/>
            <person name="Sykes S."/>
            <person name="Wortman J."/>
            <person name="Nusbaum C."/>
            <person name="Birren B."/>
        </authorList>
    </citation>
    <scope>NUCLEOTIDE SEQUENCE [LARGE SCALE GENOMIC DNA]</scope>
    <source>
        <strain evidence="9 10">CBS 617.96</strain>
    </source>
</reference>
<dbReference type="AlphaFoldDB" id="W9ZP35"/>
<evidence type="ECO:0000256" key="8">
    <source>
        <dbReference type="SAM" id="MobiDB-lite"/>
    </source>
</evidence>
<dbReference type="RefSeq" id="XP_007720488.1">
    <property type="nucleotide sequence ID" value="XM_007722298.1"/>
</dbReference>
<comment type="similarity">
    <text evidence="2">Belongs to the mitochondrion-specific ribosomal protein mS29 family.</text>
</comment>
<comment type="subcellular location">
    <subcellularLocation>
        <location evidence="1">Mitochondrion</location>
    </subcellularLocation>
</comment>
<keyword evidence="4" id="KW-0689">Ribosomal protein</keyword>
<evidence type="ECO:0000256" key="2">
    <source>
        <dbReference type="ARBA" id="ARBA00009863"/>
    </source>
</evidence>
<evidence type="ECO:0000256" key="6">
    <source>
        <dbReference type="ARBA" id="ARBA00023274"/>
    </source>
</evidence>
<dbReference type="eggNOG" id="KOG3928">
    <property type="taxonomic scope" value="Eukaryota"/>
</dbReference>
<evidence type="ECO:0000256" key="1">
    <source>
        <dbReference type="ARBA" id="ARBA00004173"/>
    </source>
</evidence>
<evidence type="ECO:0000313" key="10">
    <source>
        <dbReference type="Proteomes" id="UP000019484"/>
    </source>
</evidence>
<dbReference type="EMBL" id="AMWN01000001">
    <property type="protein sequence ID" value="EXJ96259.1"/>
    <property type="molecule type" value="Genomic_DNA"/>
</dbReference>
<keyword evidence="10" id="KW-1185">Reference proteome</keyword>
<dbReference type="PANTHER" id="PTHR12810:SF0">
    <property type="entry name" value="SMALL RIBOSOMAL SUBUNIT PROTEIN MS29"/>
    <property type="match status" value="1"/>
</dbReference>
<comment type="caution">
    <text evidence="9">The sequence shown here is derived from an EMBL/GenBank/DDBJ whole genome shotgun (WGS) entry which is preliminary data.</text>
</comment>
<evidence type="ECO:0000256" key="4">
    <source>
        <dbReference type="ARBA" id="ARBA00022980"/>
    </source>
</evidence>
<name>W9ZP35_9EURO</name>
<dbReference type="PANTHER" id="PTHR12810">
    <property type="entry name" value="MITOCHONDRIAL 28S RIBOSOMAL PROTEIN S29"/>
    <property type="match status" value="1"/>
</dbReference>
<evidence type="ECO:0000256" key="3">
    <source>
        <dbReference type="ARBA" id="ARBA00022946"/>
    </source>
</evidence>
<accession>W9ZP35</accession>
<dbReference type="GO" id="GO:0003735">
    <property type="term" value="F:structural constituent of ribosome"/>
    <property type="evidence" value="ECO:0007669"/>
    <property type="project" value="TreeGrafter"/>
</dbReference>
<dbReference type="OrthoDB" id="274828at2759"/>
<sequence>MSLSICADCLSRLRISHNPRSSLAIAAVSLTPVSSFHSASVMAKNNSLVKSKKGNRAPESKYRSSQSAKMKKKTRDRPKPPPIGERRAQRHRIVLSNTNALEVPSLENWSKENMTAEENTGRMLGLDGALLDKLRDCKAFKTTQNWSLFRRPATLIRSETIQLGQEIEQVNHSQGKKTVRHLVTGDKASGKSILGLQGMTMAFMNDWLVFNIPEAQEFVNNTSSYAPLKQKDDQAQSEQLYIQPHLTQALLTRALHANESLLKTLKFNHEFPKHLPLKQGTATLKDLVQLGASDHTFAWPAWQALWRELSEPGANSRPRVLIAVDSVDHWMGPSKYRSADFKIIHAHQFTLVRQFLGLLFAKAGSSPPLANGGMLLYSTTGSNTPAFPSFGLLLNQMRARAQGLDPSAPGFPLPAPFSKPDTHVLELMSGLGDVNLVELKGLSVEESKGYMEYFVRSGLLQRPLTEISLAEFRALAGGGVVGELAKLGRRVTV</sequence>
<evidence type="ECO:0000256" key="5">
    <source>
        <dbReference type="ARBA" id="ARBA00023128"/>
    </source>
</evidence>
<dbReference type="STRING" id="1182541.W9ZP35"/>
<dbReference type="HOGENOM" id="CLU_046315_1_0_1"/>
<protein>
    <recommendedName>
        <fullName evidence="7">Small ribosomal subunit protein mS29</fullName>
    </recommendedName>
</protein>
<keyword evidence="5" id="KW-0496">Mitochondrion</keyword>